<organism evidence="1 2">
    <name type="scientific">Nocardioides pini</name>
    <dbReference type="NCBI Taxonomy" id="2975053"/>
    <lineage>
        <taxon>Bacteria</taxon>
        <taxon>Bacillati</taxon>
        <taxon>Actinomycetota</taxon>
        <taxon>Actinomycetes</taxon>
        <taxon>Propionibacteriales</taxon>
        <taxon>Nocardioidaceae</taxon>
        <taxon>Nocardioides</taxon>
    </lineage>
</organism>
<dbReference type="SUPFAM" id="SSF52540">
    <property type="entry name" value="P-loop containing nucleoside triphosphate hydrolases"/>
    <property type="match status" value="1"/>
</dbReference>
<name>A0ABT4CCQ0_9ACTN</name>
<comment type="caution">
    <text evidence="1">The sequence shown here is derived from an EMBL/GenBank/DDBJ whole genome shotgun (WGS) entry which is preliminary data.</text>
</comment>
<sequence length="552" mass="61258">MSVTDHHASVLQDYPSAVLALRGALRDQRLGLMLGAGVSRAFDFGGGSSPPSWPALVERLEEAVGFDASAEAYQKLSLTQRVDILFREYLRSKHLDDVDVDGALAAEGQWRDLIREHLYDDAPAPDQLLSHHPYLQGLLDLVLNSPLTITYNFDSYLEEALSDYYRRGGGSPVPGGGRPYETVLDATVPQRRQKSVLFHINGYLPRNPLEAPSDQLVFSEAEFSDQLMMTAAGRYATMAHHLLNNVYLLVGLSLDDPNLRHMLRTHARTSPGRIHFVVRYLEKPCRRADLTPLQQSIGESGFDLHNLFTLYLSSEQIAALTELISMDGFAFRKIADAAGVDCRRVYYLSGVPGIGKTTTLRHMGGLMCLDEWMEEPSPLLSHPFSDLTEVDREALDRWVAVQFRMKNAFLHGGVNEGIVIVERGPLDPLAFEHSDRIPHKAREYASRVEVSQQPLAAGHIVVMHGNAGVVSRRISGRQSRVQAPQYLDTLQQQIRALYGAGAGVSSWMTTDLSIEELVKRVARLIYLEDYVASDVQGRLDELATGRSTPGSA</sequence>
<dbReference type="RefSeq" id="WP_268110738.1">
    <property type="nucleotide sequence ID" value="NZ_JAPPUX010000002.1"/>
</dbReference>
<dbReference type="InterPro" id="IPR027417">
    <property type="entry name" value="P-loop_NTPase"/>
</dbReference>
<proteinExistence type="predicted"/>
<evidence type="ECO:0000313" key="1">
    <source>
        <dbReference type="EMBL" id="MCY4725919.1"/>
    </source>
</evidence>
<dbReference type="Pfam" id="PF13289">
    <property type="entry name" value="SIR2_2"/>
    <property type="match status" value="1"/>
</dbReference>
<dbReference type="Proteomes" id="UP001074726">
    <property type="component" value="Unassembled WGS sequence"/>
</dbReference>
<gene>
    <name evidence="1" type="ORF">NYO98_06485</name>
</gene>
<dbReference type="EMBL" id="JAPPUX010000002">
    <property type="protein sequence ID" value="MCY4725919.1"/>
    <property type="molecule type" value="Genomic_DNA"/>
</dbReference>
<accession>A0ABT4CCQ0</accession>
<reference evidence="1" key="1">
    <citation type="submission" date="2022-08" db="EMBL/GenBank/DDBJ databases">
        <title>Genome sequencing of Nocardioides sp. STR2.</title>
        <authorList>
            <person name="So Y."/>
        </authorList>
    </citation>
    <scope>NUCLEOTIDE SEQUENCE</scope>
    <source>
        <strain evidence="1">STR2</strain>
    </source>
</reference>
<keyword evidence="2" id="KW-1185">Reference proteome</keyword>
<evidence type="ECO:0000313" key="2">
    <source>
        <dbReference type="Proteomes" id="UP001074726"/>
    </source>
</evidence>
<protein>
    <submittedName>
        <fullName evidence="1">SIR2 family protein</fullName>
    </submittedName>
</protein>
<dbReference type="Gene3D" id="3.40.50.300">
    <property type="entry name" value="P-loop containing nucleotide triphosphate hydrolases"/>
    <property type="match status" value="1"/>
</dbReference>